<name>A0A9X1HUC1_9BACT</name>
<dbReference type="Proteomes" id="UP001139409">
    <property type="component" value="Unassembled WGS sequence"/>
</dbReference>
<evidence type="ECO:0000256" key="2">
    <source>
        <dbReference type="SAM" id="Phobius"/>
    </source>
</evidence>
<keyword evidence="2" id="KW-1133">Transmembrane helix</keyword>
<dbReference type="AlphaFoldDB" id="A0A9X1HUC1"/>
<feature type="transmembrane region" description="Helical" evidence="2">
    <location>
        <begin position="7"/>
        <end position="25"/>
    </location>
</feature>
<organism evidence="3 4">
    <name type="scientific">Fulvivirga sedimenti</name>
    <dbReference type="NCBI Taxonomy" id="2879465"/>
    <lineage>
        <taxon>Bacteria</taxon>
        <taxon>Pseudomonadati</taxon>
        <taxon>Bacteroidota</taxon>
        <taxon>Cytophagia</taxon>
        <taxon>Cytophagales</taxon>
        <taxon>Fulvivirgaceae</taxon>
        <taxon>Fulvivirga</taxon>
    </lineage>
</organism>
<dbReference type="SUPFAM" id="SSF51126">
    <property type="entry name" value="Pectin lyase-like"/>
    <property type="match status" value="1"/>
</dbReference>
<sequence length="480" mass="52574">MQQKAPANIGITGFLVFITGLILLACEPEQEKFTFDPSASLRFSSDSVKFDTVFTSIGSITKRLKVYNDSRNAVNISSIILQSGNLSPFDIVVNGVNASKHENIRLLGKDSLLVLVEVLIDPEDEDLPFLVTDQIEFLTNGNNQNVPLVAYGQDAVFLNGEVLACNTTWTANRPYVIYNSVLVDSLCKLTIEPGARIYSHNASFIFVQGSLEAAGTAESPILFSNDRFEENFINAPGQWGGIIMLEGSKDHVIDHARIRNAQVGIYLGTPDDDANPDLVVSNSIIENIGGGEALPTGDFQVLPGFGLIAFNSDLYAYNVLINNCEIQTIGNYAGGNYRYEHCTLANFSFQFFRQSPSVLFADNLILDDNSLLQFPLNVSLLNSIVWGSLSDELTISITNEATAQIDIRDNLIRTLEFRDALGDVNLINADPFFADPRLYDYQLDDGSPAIDRGSDIGIPTDLTGTPRDADPDLGAYEKIK</sequence>
<evidence type="ECO:0000313" key="3">
    <source>
        <dbReference type="EMBL" id="MCA6078448.1"/>
    </source>
</evidence>
<feature type="region of interest" description="Disordered" evidence="1">
    <location>
        <begin position="450"/>
        <end position="480"/>
    </location>
</feature>
<gene>
    <name evidence="3" type="ORF">LDX50_26480</name>
</gene>
<dbReference type="NCBIfam" id="NF041518">
    <property type="entry name" value="choice_anch_Q"/>
    <property type="match status" value="1"/>
</dbReference>
<dbReference type="InterPro" id="IPR012334">
    <property type="entry name" value="Pectin_lyas_fold"/>
</dbReference>
<dbReference type="Gene3D" id="2.160.20.10">
    <property type="entry name" value="Single-stranded right-handed beta-helix, Pectin lyase-like"/>
    <property type="match status" value="1"/>
</dbReference>
<keyword evidence="4" id="KW-1185">Reference proteome</keyword>
<keyword evidence="2" id="KW-0472">Membrane</keyword>
<feature type="compositionally biased region" description="Basic and acidic residues" evidence="1">
    <location>
        <begin position="467"/>
        <end position="480"/>
    </location>
</feature>
<dbReference type="RefSeq" id="WP_225699306.1">
    <property type="nucleotide sequence ID" value="NZ_JAIXNE010000006.1"/>
</dbReference>
<evidence type="ECO:0000256" key="1">
    <source>
        <dbReference type="SAM" id="MobiDB-lite"/>
    </source>
</evidence>
<accession>A0A9X1HUC1</accession>
<dbReference type="InterPro" id="IPR059226">
    <property type="entry name" value="Choice_anch_Q_dom"/>
</dbReference>
<dbReference type="InterPro" id="IPR011050">
    <property type="entry name" value="Pectin_lyase_fold/virulence"/>
</dbReference>
<dbReference type="EMBL" id="JAIXNE010000006">
    <property type="protein sequence ID" value="MCA6078448.1"/>
    <property type="molecule type" value="Genomic_DNA"/>
</dbReference>
<comment type="caution">
    <text evidence="3">The sequence shown here is derived from an EMBL/GenBank/DDBJ whole genome shotgun (WGS) entry which is preliminary data.</text>
</comment>
<keyword evidence="2" id="KW-0812">Transmembrane</keyword>
<proteinExistence type="predicted"/>
<reference evidence="3" key="1">
    <citation type="submission" date="2021-09" db="EMBL/GenBank/DDBJ databases">
        <title>Fulvivirga sp. isolated from coastal sediment.</title>
        <authorList>
            <person name="Yu H."/>
        </authorList>
    </citation>
    <scope>NUCLEOTIDE SEQUENCE</scope>
    <source>
        <strain evidence="3">1062</strain>
    </source>
</reference>
<evidence type="ECO:0000313" key="4">
    <source>
        <dbReference type="Proteomes" id="UP001139409"/>
    </source>
</evidence>
<dbReference type="PROSITE" id="PS51257">
    <property type="entry name" value="PROKAR_LIPOPROTEIN"/>
    <property type="match status" value="1"/>
</dbReference>
<protein>
    <submittedName>
        <fullName evidence="3">Right-handed parallel beta-helix repeat-containing protein</fullName>
    </submittedName>
</protein>